<dbReference type="Proteomes" id="UP000789920">
    <property type="component" value="Unassembled WGS sequence"/>
</dbReference>
<keyword evidence="2" id="KW-1185">Reference proteome</keyword>
<proteinExistence type="predicted"/>
<organism evidence="1 2">
    <name type="scientific">Racocetra persica</name>
    <dbReference type="NCBI Taxonomy" id="160502"/>
    <lineage>
        <taxon>Eukaryota</taxon>
        <taxon>Fungi</taxon>
        <taxon>Fungi incertae sedis</taxon>
        <taxon>Mucoromycota</taxon>
        <taxon>Glomeromycotina</taxon>
        <taxon>Glomeromycetes</taxon>
        <taxon>Diversisporales</taxon>
        <taxon>Gigasporaceae</taxon>
        <taxon>Racocetra</taxon>
    </lineage>
</organism>
<name>A0ACA9RMW7_9GLOM</name>
<gene>
    <name evidence="1" type="ORF">RPERSI_LOCUS20490</name>
</gene>
<protein>
    <submittedName>
        <fullName evidence="1">3618_t:CDS:1</fullName>
    </submittedName>
</protein>
<dbReference type="EMBL" id="CAJVQC010058048">
    <property type="protein sequence ID" value="CAG8798246.1"/>
    <property type="molecule type" value="Genomic_DNA"/>
</dbReference>
<accession>A0ACA9RMW7</accession>
<reference evidence="1" key="1">
    <citation type="submission" date="2021-06" db="EMBL/GenBank/DDBJ databases">
        <authorList>
            <person name="Kallberg Y."/>
            <person name="Tangrot J."/>
            <person name="Rosling A."/>
        </authorList>
    </citation>
    <scope>NUCLEOTIDE SEQUENCE</scope>
    <source>
        <strain evidence="1">MA461A</strain>
    </source>
</reference>
<evidence type="ECO:0000313" key="1">
    <source>
        <dbReference type="EMBL" id="CAG8798246.1"/>
    </source>
</evidence>
<feature type="non-terminal residue" evidence="1">
    <location>
        <position position="295"/>
    </location>
</feature>
<sequence>GDENLVVNIREGNLHYEKQVPSNNEVAETSSTQQNLPEYSENSSEEEDNAGDVSDISKVDLTTTHWISILQFEQIVSHHTLMMPNELEISDSSDLLFLVCSFINAFNTNLDEAVIPGSTENKIPGYCKIPRKPHPVEQEWKTLANGLTNIIIQLEPCKDKEIEKNNGHTVIGDSWFGSLKLCIALMQNRLYSIFHIKKKHGWPINYPQDMVEKLDSTYGSCVSKVTTIDDVQLIAASLRDQKPQYIITTASTIAKADEIERVVKNNTGSTTIKFTRPKVFYEYSQAKGAMNINNQ</sequence>
<comment type="caution">
    <text evidence="1">The sequence shown here is derived from an EMBL/GenBank/DDBJ whole genome shotgun (WGS) entry which is preliminary data.</text>
</comment>
<feature type="non-terminal residue" evidence="1">
    <location>
        <position position="1"/>
    </location>
</feature>
<evidence type="ECO:0000313" key="2">
    <source>
        <dbReference type="Proteomes" id="UP000789920"/>
    </source>
</evidence>